<protein>
    <submittedName>
        <fullName evidence="1">Uncharacterized protein</fullName>
    </submittedName>
</protein>
<gene>
    <name evidence="1" type="ORF">NCTC13307_02271</name>
</gene>
<organism evidence="1">
    <name type="scientific">Clostridioides difficile</name>
    <name type="common">Peptoclostridium difficile</name>
    <dbReference type="NCBI Taxonomy" id="1496"/>
    <lineage>
        <taxon>Bacteria</taxon>
        <taxon>Bacillati</taxon>
        <taxon>Bacillota</taxon>
        <taxon>Clostridia</taxon>
        <taxon>Peptostreptococcales</taxon>
        <taxon>Peptostreptococcaceae</taxon>
        <taxon>Clostridioides</taxon>
    </lineage>
</organism>
<dbReference type="AlphaFoldDB" id="A0A381I9P9"/>
<name>A0A381I9P9_CLODI</name>
<accession>A0A381I9P9</accession>
<dbReference type="EMBL" id="UFWD01000001">
    <property type="protein sequence ID" value="SUY24432.1"/>
    <property type="molecule type" value="Genomic_DNA"/>
</dbReference>
<sequence length="30" mass="3596">MNGIYYFVNIVKIMNCGLEISCFNYYRLTL</sequence>
<proteinExistence type="predicted"/>
<evidence type="ECO:0000313" key="1">
    <source>
        <dbReference type="EMBL" id="SUY24432.1"/>
    </source>
</evidence>
<reference evidence="1" key="1">
    <citation type="submission" date="2018-06" db="EMBL/GenBank/DDBJ databases">
        <authorList>
            <consortium name="Pathogen Informatics"/>
            <person name="Doyle S."/>
        </authorList>
    </citation>
    <scope>NUCLEOTIDE SEQUENCE</scope>
    <source>
        <strain evidence="1">NCTC13307</strain>
    </source>
</reference>